<dbReference type="Proteomes" id="UP000324585">
    <property type="component" value="Unassembled WGS sequence"/>
</dbReference>
<feature type="region of interest" description="Disordered" evidence="1">
    <location>
        <begin position="146"/>
        <end position="172"/>
    </location>
</feature>
<gene>
    <name evidence="3" type="ORF">FVE85_3151</name>
</gene>
<accession>A0A5J4YVG3</accession>
<feature type="transmembrane region" description="Helical" evidence="2">
    <location>
        <begin position="201"/>
        <end position="223"/>
    </location>
</feature>
<organism evidence="3 4">
    <name type="scientific">Porphyridium purpureum</name>
    <name type="common">Red alga</name>
    <name type="synonym">Porphyridium cruentum</name>
    <dbReference type="NCBI Taxonomy" id="35688"/>
    <lineage>
        <taxon>Eukaryota</taxon>
        <taxon>Rhodophyta</taxon>
        <taxon>Bangiophyceae</taxon>
        <taxon>Porphyridiales</taxon>
        <taxon>Porphyridiaceae</taxon>
        <taxon>Porphyridium</taxon>
    </lineage>
</organism>
<evidence type="ECO:0000256" key="2">
    <source>
        <dbReference type="SAM" id="Phobius"/>
    </source>
</evidence>
<feature type="compositionally biased region" description="Basic residues" evidence="1">
    <location>
        <begin position="280"/>
        <end position="289"/>
    </location>
</feature>
<feature type="compositionally biased region" description="Basic and acidic residues" evidence="1">
    <location>
        <begin position="260"/>
        <end position="279"/>
    </location>
</feature>
<proteinExistence type="predicted"/>
<sequence length="314" mass="34506">MRAHSIHVIWNLTCALGVVGLCFLLNCGTALAVPAWRSAAAAAPTVNTSGQAGTVSKRCGSEMPVLGDCGKISHAADEVPVGSVDSADSDSMGEGRRYRVALEVQHGHTGLSDAMRTQVEHADVMEGRLFARVSAKNMSHVVDSAKDVSVGKPEKNTEKMKGNTEPQLDSEQQVGTVEISNFKISRWKSFLEKVIKIGGSVFMFILVAPGTFPAIACLCGFLARRMYKRDETDPSEDDNAAAQEMHELPTHTSGPPVLSQEKEGVENQLERTRYEERQNPHQHQRRVQRIPRDEWSAEDHEPSIRVRKPQITLV</sequence>
<evidence type="ECO:0000313" key="3">
    <source>
        <dbReference type="EMBL" id="KAA8494910.1"/>
    </source>
</evidence>
<keyword evidence="2" id="KW-1133">Transmembrane helix</keyword>
<protein>
    <recommendedName>
        <fullName evidence="5">Transmembrane protein</fullName>
    </recommendedName>
</protein>
<evidence type="ECO:0000313" key="4">
    <source>
        <dbReference type="Proteomes" id="UP000324585"/>
    </source>
</evidence>
<feature type="region of interest" description="Disordered" evidence="1">
    <location>
        <begin position="248"/>
        <end position="314"/>
    </location>
</feature>
<evidence type="ECO:0000256" key="1">
    <source>
        <dbReference type="SAM" id="MobiDB-lite"/>
    </source>
</evidence>
<keyword evidence="2" id="KW-0812">Transmembrane</keyword>
<reference evidence="4" key="1">
    <citation type="journal article" date="2019" name="Nat. Commun.">
        <title>Expansion of phycobilisome linker gene families in mesophilic red algae.</title>
        <authorList>
            <person name="Lee J."/>
            <person name="Kim D."/>
            <person name="Bhattacharya D."/>
            <person name="Yoon H.S."/>
        </authorList>
    </citation>
    <scope>NUCLEOTIDE SEQUENCE [LARGE SCALE GENOMIC DNA]</scope>
    <source>
        <strain evidence="4">CCMP 1328</strain>
    </source>
</reference>
<evidence type="ECO:0008006" key="5">
    <source>
        <dbReference type="Google" id="ProtNLM"/>
    </source>
</evidence>
<feature type="compositionally biased region" description="Basic and acidic residues" evidence="1">
    <location>
        <begin position="152"/>
        <end position="162"/>
    </location>
</feature>
<name>A0A5J4YVG3_PORPP</name>
<feature type="compositionally biased region" description="Basic and acidic residues" evidence="1">
    <location>
        <begin position="290"/>
        <end position="304"/>
    </location>
</feature>
<dbReference type="AlphaFoldDB" id="A0A5J4YVG3"/>
<dbReference type="EMBL" id="VRMN01000004">
    <property type="protein sequence ID" value="KAA8494910.1"/>
    <property type="molecule type" value="Genomic_DNA"/>
</dbReference>
<comment type="caution">
    <text evidence="3">The sequence shown here is derived from an EMBL/GenBank/DDBJ whole genome shotgun (WGS) entry which is preliminary data.</text>
</comment>
<keyword evidence="2" id="KW-0472">Membrane</keyword>
<keyword evidence="4" id="KW-1185">Reference proteome</keyword>